<accession>W6UDR4</accession>
<organism evidence="1 2">
    <name type="scientific">Echinococcus granulosus</name>
    <name type="common">Hydatid tapeworm</name>
    <dbReference type="NCBI Taxonomy" id="6210"/>
    <lineage>
        <taxon>Eukaryota</taxon>
        <taxon>Metazoa</taxon>
        <taxon>Spiralia</taxon>
        <taxon>Lophotrochozoa</taxon>
        <taxon>Platyhelminthes</taxon>
        <taxon>Cestoda</taxon>
        <taxon>Eucestoda</taxon>
        <taxon>Cyclophyllidea</taxon>
        <taxon>Taeniidae</taxon>
        <taxon>Echinococcus</taxon>
        <taxon>Echinococcus granulosus group</taxon>
    </lineage>
</organism>
<dbReference type="CTD" id="36341345"/>
<reference evidence="1 2" key="1">
    <citation type="journal article" date="2013" name="Nat. Genet.">
        <title>The genome of the hydatid tapeworm Echinococcus granulosus.</title>
        <authorList>
            <person name="Zheng H."/>
            <person name="Zhang W."/>
            <person name="Zhang L."/>
            <person name="Zhang Z."/>
            <person name="Li J."/>
            <person name="Lu G."/>
            <person name="Zhu Y."/>
            <person name="Wang Y."/>
            <person name="Huang Y."/>
            <person name="Liu J."/>
            <person name="Kang H."/>
            <person name="Chen J."/>
            <person name="Wang L."/>
            <person name="Chen A."/>
            <person name="Yu S."/>
            <person name="Gao Z."/>
            <person name="Jin L."/>
            <person name="Gu W."/>
            <person name="Wang Z."/>
            <person name="Zhao L."/>
            <person name="Shi B."/>
            <person name="Wen H."/>
            <person name="Lin R."/>
            <person name="Jones M.K."/>
            <person name="Brejova B."/>
            <person name="Vinar T."/>
            <person name="Zhao G."/>
            <person name="McManus D.P."/>
            <person name="Chen Z."/>
            <person name="Zhou Y."/>
            <person name="Wang S."/>
        </authorList>
    </citation>
    <scope>NUCLEOTIDE SEQUENCE [LARGE SCALE GENOMIC DNA]</scope>
</reference>
<gene>
    <name evidence="1" type="ORF">EGR_05630</name>
</gene>
<dbReference type="AlphaFoldDB" id="W6UDR4"/>
<sequence>MNCVPLALPPPWARGAIFKGPLGGAETEAFTWLDVSLLQRIDEALRFFLTRIMDSTSVLVGFIADIAITSDTNNYIKQIPGQDKTPDSLDWVGWISATSFQLQAGFVRRCFALQHRPRCDGQLTQMLRCSAIAPSPGGLAPRSCK</sequence>
<dbReference type="EMBL" id="APAU02000043">
    <property type="protein sequence ID" value="EUB59480.1"/>
    <property type="molecule type" value="Genomic_DNA"/>
</dbReference>
<evidence type="ECO:0000313" key="1">
    <source>
        <dbReference type="EMBL" id="EUB59480.1"/>
    </source>
</evidence>
<comment type="caution">
    <text evidence="1">The sequence shown here is derived from an EMBL/GenBank/DDBJ whole genome shotgun (WGS) entry which is preliminary data.</text>
</comment>
<protein>
    <submittedName>
        <fullName evidence="1">Uncharacterized protein</fullName>
    </submittedName>
</protein>
<keyword evidence="2" id="KW-1185">Reference proteome</keyword>
<dbReference type="RefSeq" id="XP_024350676.1">
    <property type="nucleotide sequence ID" value="XM_024494879.1"/>
</dbReference>
<dbReference type="Proteomes" id="UP000019149">
    <property type="component" value="Unassembled WGS sequence"/>
</dbReference>
<dbReference type="KEGG" id="egl:EGR_05630"/>
<proteinExistence type="predicted"/>
<evidence type="ECO:0000313" key="2">
    <source>
        <dbReference type="Proteomes" id="UP000019149"/>
    </source>
</evidence>
<name>W6UDR4_ECHGR</name>
<dbReference type="GeneID" id="36341345"/>